<proteinExistence type="predicted"/>
<name>A0A9N9JLE1_9GLOM</name>
<evidence type="ECO:0000313" key="2">
    <source>
        <dbReference type="Proteomes" id="UP000789396"/>
    </source>
</evidence>
<keyword evidence="2" id="KW-1185">Reference proteome</keyword>
<dbReference type="Proteomes" id="UP000789396">
    <property type="component" value="Unassembled WGS sequence"/>
</dbReference>
<evidence type="ECO:0000313" key="1">
    <source>
        <dbReference type="EMBL" id="CAG8784943.1"/>
    </source>
</evidence>
<dbReference type="AlphaFoldDB" id="A0A9N9JLE1"/>
<dbReference type="EMBL" id="CAJVPZ010055778">
    <property type="protein sequence ID" value="CAG8784943.1"/>
    <property type="molecule type" value="Genomic_DNA"/>
</dbReference>
<protein>
    <submittedName>
        <fullName evidence="1">7574_t:CDS:1</fullName>
    </submittedName>
</protein>
<feature type="non-terminal residue" evidence="1">
    <location>
        <position position="47"/>
    </location>
</feature>
<sequence>MSSNNNSNKRAQLADPDQLGLNITLDDYFQKLLSSKQKKKLEKLFLK</sequence>
<comment type="caution">
    <text evidence="1">The sequence shown here is derived from an EMBL/GenBank/DDBJ whole genome shotgun (WGS) entry which is preliminary data.</text>
</comment>
<reference evidence="1" key="1">
    <citation type="submission" date="2021-06" db="EMBL/GenBank/DDBJ databases">
        <authorList>
            <person name="Kallberg Y."/>
            <person name="Tangrot J."/>
            <person name="Rosling A."/>
        </authorList>
    </citation>
    <scope>NUCLEOTIDE SEQUENCE</scope>
    <source>
        <strain evidence="1">IN212</strain>
    </source>
</reference>
<organism evidence="1 2">
    <name type="scientific">Racocetra fulgida</name>
    <dbReference type="NCBI Taxonomy" id="60492"/>
    <lineage>
        <taxon>Eukaryota</taxon>
        <taxon>Fungi</taxon>
        <taxon>Fungi incertae sedis</taxon>
        <taxon>Mucoromycota</taxon>
        <taxon>Glomeromycotina</taxon>
        <taxon>Glomeromycetes</taxon>
        <taxon>Diversisporales</taxon>
        <taxon>Gigasporaceae</taxon>
        <taxon>Racocetra</taxon>
    </lineage>
</organism>
<gene>
    <name evidence="1" type="ORF">RFULGI_LOCUS16157</name>
</gene>
<accession>A0A9N9JLE1</accession>